<dbReference type="InterPro" id="IPR037045">
    <property type="entry name" value="S8pro/Inhibitor_I9_sf"/>
</dbReference>
<comment type="caution">
    <text evidence="2">The sequence shown here is derived from an EMBL/GenBank/DDBJ whole genome shotgun (WGS) entry which is preliminary data.</text>
</comment>
<evidence type="ECO:0000313" key="3">
    <source>
        <dbReference type="Proteomes" id="UP000222542"/>
    </source>
</evidence>
<feature type="domain" description="Inhibitor I9" evidence="1">
    <location>
        <begin position="105"/>
        <end position="171"/>
    </location>
</feature>
<dbReference type="Pfam" id="PF05922">
    <property type="entry name" value="Inhibitor_I9"/>
    <property type="match status" value="1"/>
</dbReference>
<name>A0A2G3AKY7_CAPAN</name>
<proteinExistence type="predicted"/>
<dbReference type="Gene3D" id="3.30.70.80">
    <property type="entry name" value="Peptidase S8 propeptide/proteinase inhibitor I9"/>
    <property type="match status" value="1"/>
</dbReference>
<dbReference type="GO" id="GO:0004866">
    <property type="term" value="F:endopeptidase inhibitor activity"/>
    <property type="evidence" value="ECO:0000318"/>
    <property type="project" value="GO_Central"/>
</dbReference>
<dbReference type="Gramene" id="PHT94823">
    <property type="protein sequence ID" value="PHT94823"/>
    <property type="gene ID" value="T459_02705"/>
</dbReference>
<evidence type="ECO:0000259" key="1">
    <source>
        <dbReference type="Pfam" id="PF05922"/>
    </source>
</evidence>
<dbReference type="PANTHER" id="PTHR48222">
    <property type="entry name" value="PROTEINASE INHIBITOR, PROPEPTIDE"/>
    <property type="match status" value="1"/>
</dbReference>
<dbReference type="PANTHER" id="PTHR48222:SF4">
    <property type="entry name" value="PROTEINASE INHIBITOR, PROPEPTIDE"/>
    <property type="match status" value="1"/>
</dbReference>
<organism evidence="2 3">
    <name type="scientific">Capsicum annuum</name>
    <name type="common">Capsicum pepper</name>
    <dbReference type="NCBI Taxonomy" id="4072"/>
    <lineage>
        <taxon>Eukaryota</taxon>
        <taxon>Viridiplantae</taxon>
        <taxon>Streptophyta</taxon>
        <taxon>Embryophyta</taxon>
        <taxon>Tracheophyta</taxon>
        <taxon>Spermatophyta</taxon>
        <taxon>Magnoliopsida</taxon>
        <taxon>eudicotyledons</taxon>
        <taxon>Gunneridae</taxon>
        <taxon>Pentapetalae</taxon>
        <taxon>asterids</taxon>
        <taxon>lamiids</taxon>
        <taxon>Solanales</taxon>
        <taxon>Solanaceae</taxon>
        <taxon>Solanoideae</taxon>
        <taxon>Capsiceae</taxon>
        <taxon>Capsicum</taxon>
    </lineage>
</organism>
<sequence length="175" mass="19455">MLETKGRWSLCGQQLKLVIILDGKIPKGISGSESQFLIVKVSREVLQLPVVSFATNSNFNVSQAPMRSSFTVCLDGGLPWFHNVWYTFLLSFHLTIAQRSTGLHTYLVHINKPDAQVLANSGDLESYYNSFLPDQFAGTGEPSRIIHSYLHAATGFAAKLSTKEVKAMEKKDLHL</sequence>
<protein>
    <recommendedName>
        <fullName evidence="1">Inhibitor I9 domain-containing protein</fullName>
    </recommendedName>
</protein>
<keyword evidence="3" id="KW-1185">Reference proteome</keyword>
<evidence type="ECO:0000313" key="2">
    <source>
        <dbReference type="EMBL" id="PHT94823.1"/>
    </source>
</evidence>
<dbReference type="EMBL" id="AYRZ02000001">
    <property type="protein sequence ID" value="PHT94823.1"/>
    <property type="molecule type" value="Genomic_DNA"/>
</dbReference>
<gene>
    <name evidence="2" type="ORF">T459_02705</name>
</gene>
<dbReference type="AlphaFoldDB" id="A0A2G3AKY7"/>
<dbReference type="Proteomes" id="UP000222542">
    <property type="component" value="Unassembled WGS sequence"/>
</dbReference>
<accession>A0A2G3AKY7</accession>
<dbReference type="InterPro" id="IPR010259">
    <property type="entry name" value="S8pro/Inhibitor_I9"/>
</dbReference>
<reference evidence="2 3" key="2">
    <citation type="journal article" date="2017" name="Genome Biol.">
        <title>New reference genome sequences of hot pepper reveal the massive evolution of plant disease-resistance genes by retroduplication.</title>
        <authorList>
            <person name="Kim S."/>
            <person name="Park J."/>
            <person name="Yeom S.I."/>
            <person name="Kim Y.M."/>
            <person name="Seo E."/>
            <person name="Kim K.T."/>
            <person name="Kim M.S."/>
            <person name="Lee J.M."/>
            <person name="Cheong K."/>
            <person name="Shin H.S."/>
            <person name="Kim S.B."/>
            <person name="Han K."/>
            <person name="Lee J."/>
            <person name="Park M."/>
            <person name="Lee H.A."/>
            <person name="Lee H.Y."/>
            <person name="Lee Y."/>
            <person name="Oh S."/>
            <person name="Lee J.H."/>
            <person name="Choi E."/>
            <person name="Choi E."/>
            <person name="Lee S.E."/>
            <person name="Jeon J."/>
            <person name="Kim H."/>
            <person name="Choi G."/>
            <person name="Song H."/>
            <person name="Lee J."/>
            <person name="Lee S.C."/>
            <person name="Kwon J.K."/>
            <person name="Lee H.Y."/>
            <person name="Koo N."/>
            <person name="Hong Y."/>
            <person name="Kim R.W."/>
            <person name="Kang W.H."/>
            <person name="Huh J.H."/>
            <person name="Kang B.C."/>
            <person name="Yang T.J."/>
            <person name="Lee Y.H."/>
            <person name="Bennetzen J.L."/>
            <person name="Choi D."/>
        </authorList>
    </citation>
    <scope>NUCLEOTIDE SEQUENCE [LARGE SCALE GENOMIC DNA]</scope>
    <source>
        <strain evidence="3">cv. CM334</strain>
    </source>
</reference>
<reference evidence="2 3" key="1">
    <citation type="journal article" date="2014" name="Nat. Genet.">
        <title>Genome sequence of the hot pepper provides insights into the evolution of pungency in Capsicum species.</title>
        <authorList>
            <person name="Kim S."/>
            <person name="Park M."/>
            <person name="Yeom S.I."/>
            <person name="Kim Y.M."/>
            <person name="Lee J.M."/>
            <person name="Lee H.A."/>
            <person name="Seo E."/>
            <person name="Choi J."/>
            <person name="Cheong K."/>
            <person name="Kim K.T."/>
            <person name="Jung K."/>
            <person name="Lee G.W."/>
            <person name="Oh S.K."/>
            <person name="Bae C."/>
            <person name="Kim S.B."/>
            <person name="Lee H.Y."/>
            <person name="Kim S.Y."/>
            <person name="Kim M.S."/>
            <person name="Kang B.C."/>
            <person name="Jo Y.D."/>
            <person name="Yang H.B."/>
            <person name="Jeong H.J."/>
            <person name="Kang W.H."/>
            <person name="Kwon J.K."/>
            <person name="Shin C."/>
            <person name="Lim J.Y."/>
            <person name="Park J.H."/>
            <person name="Huh J.H."/>
            <person name="Kim J.S."/>
            <person name="Kim B.D."/>
            <person name="Cohen O."/>
            <person name="Paran I."/>
            <person name="Suh M.C."/>
            <person name="Lee S.B."/>
            <person name="Kim Y.K."/>
            <person name="Shin Y."/>
            <person name="Noh S.J."/>
            <person name="Park J."/>
            <person name="Seo Y.S."/>
            <person name="Kwon S.Y."/>
            <person name="Kim H.A."/>
            <person name="Park J.M."/>
            <person name="Kim H.J."/>
            <person name="Choi S.B."/>
            <person name="Bosland P.W."/>
            <person name="Reeves G."/>
            <person name="Jo S.H."/>
            <person name="Lee B.W."/>
            <person name="Cho H.T."/>
            <person name="Choi H.S."/>
            <person name="Lee M.S."/>
            <person name="Yu Y."/>
            <person name="Do Choi Y."/>
            <person name="Park B.S."/>
            <person name="van Deynze A."/>
            <person name="Ashrafi H."/>
            <person name="Hill T."/>
            <person name="Kim W.T."/>
            <person name="Pai H.S."/>
            <person name="Ahn H.K."/>
            <person name="Yeam I."/>
            <person name="Giovannoni J.J."/>
            <person name="Rose J.K."/>
            <person name="Sorensen I."/>
            <person name="Lee S.J."/>
            <person name="Kim R.W."/>
            <person name="Choi I.Y."/>
            <person name="Choi B.S."/>
            <person name="Lim J.S."/>
            <person name="Lee Y.H."/>
            <person name="Choi D."/>
        </authorList>
    </citation>
    <scope>NUCLEOTIDE SEQUENCE [LARGE SCALE GENOMIC DNA]</scope>
    <source>
        <strain evidence="3">cv. CM334</strain>
    </source>
</reference>